<gene>
    <name evidence="2" type="ORF">TVAG_465330</name>
</gene>
<dbReference type="RefSeq" id="XP_001328368.1">
    <property type="nucleotide sequence ID" value="XM_001328333.1"/>
</dbReference>
<keyword evidence="3" id="KW-1185">Reference proteome</keyword>
<dbReference type="VEuPathDB" id="TrichDB:TVAGG3_0718760"/>
<feature type="region of interest" description="Disordered" evidence="1">
    <location>
        <begin position="44"/>
        <end position="76"/>
    </location>
</feature>
<evidence type="ECO:0000256" key="1">
    <source>
        <dbReference type="SAM" id="MobiDB-lite"/>
    </source>
</evidence>
<dbReference type="Proteomes" id="UP000001542">
    <property type="component" value="Unassembled WGS sequence"/>
</dbReference>
<feature type="compositionally biased region" description="Low complexity" evidence="1">
    <location>
        <begin position="55"/>
        <end position="75"/>
    </location>
</feature>
<reference evidence="2" key="2">
    <citation type="journal article" date="2007" name="Science">
        <title>Draft genome sequence of the sexually transmitted pathogen Trichomonas vaginalis.</title>
        <authorList>
            <person name="Carlton J.M."/>
            <person name="Hirt R.P."/>
            <person name="Silva J.C."/>
            <person name="Delcher A.L."/>
            <person name="Schatz M."/>
            <person name="Zhao Q."/>
            <person name="Wortman J.R."/>
            <person name="Bidwell S.L."/>
            <person name="Alsmark U.C.M."/>
            <person name="Besteiro S."/>
            <person name="Sicheritz-Ponten T."/>
            <person name="Noel C.J."/>
            <person name="Dacks J.B."/>
            <person name="Foster P.G."/>
            <person name="Simillion C."/>
            <person name="Van de Peer Y."/>
            <person name="Miranda-Saavedra D."/>
            <person name="Barton G.J."/>
            <person name="Westrop G.D."/>
            <person name="Mueller S."/>
            <person name="Dessi D."/>
            <person name="Fiori P.L."/>
            <person name="Ren Q."/>
            <person name="Paulsen I."/>
            <person name="Zhang H."/>
            <person name="Bastida-Corcuera F.D."/>
            <person name="Simoes-Barbosa A."/>
            <person name="Brown M.T."/>
            <person name="Hayes R.D."/>
            <person name="Mukherjee M."/>
            <person name="Okumura C.Y."/>
            <person name="Schneider R."/>
            <person name="Smith A.J."/>
            <person name="Vanacova S."/>
            <person name="Villalvazo M."/>
            <person name="Haas B.J."/>
            <person name="Pertea M."/>
            <person name="Feldblyum T.V."/>
            <person name="Utterback T.R."/>
            <person name="Shu C.L."/>
            <person name="Osoegawa K."/>
            <person name="de Jong P.J."/>
            <person name="Hrdy I."/>
            <person name="Horvathova L."/>
            <person name="Zubacova Z."/>
            <person name="Dolezal P."/>
            <person name="Malik S.B."/>
            <person name="Logsdon J.M. Jr."/>
            <person name="Henze K."/>
            <person name="Gupta A."/>
            <person name="Wang C.C."/>
            <person name="Dunne R.L."/>
            <person name="Upcroft J.A."/>
            <person name="Upcroft P."/>
            <person name="White O."/>
            <person name="Salzberg S.L."/>
            <person name="Tang P."/>
            <person name="Chiu C.-H."/>
            <person name="Lee Y.-S."/>
            <person name="Embley T.M."/>
            <person name="Coombs G.H."/>
            <person name="Mottram J.C."/>
            <person name="Tachezy J."/>
            <person name="Fraser-Liggett C.M."/>
            <person name="Johnson P.J."/>
        </authorList>
    </citation>
    <scope>NUCLEOTIDE SEQUENCE [LARGE SCALE GENOMIC DNA]</scope>
    <source>
        <strain evidence="2">G3</strain>
    </source>
</reference>
<dbReference type="VEuPathDB" id="TrichDB:TVAG_465330"/>
<proteinExistence type="predicted"/>
<feature type="compositionally biased region" description="Acidic residues" evidence="1">
    <location>
        <begin position="169"/>
        <end position="178"/>
    </location>
</feature>
<evidence type="ECO:0000313" key="2">
    <source>
        <dbReference type="EMBL" id="EAY16145.1"/>
    </source>
</evidence>
<dbReference type="KEGG" id="tva:4774152"/>
<dbReference type="InParanoid" id="A2DTZ8"/>
<dbReference type="AlphaFoldDB" id="A2DTZ8"/>
<protein>
    <submittedName>
        <fullName evidence="2">Uncharacterized protein</fullName>
    </submittedName>
</protein>
<feature type="compositionally biased region" description="Polar residues" evidence="1">
    <location>
        <begin position="154"/>
        <end position="165"/>
    </location>
</feature>
<accession>A2DTZ8</accession>
<reference evidence="2" key="1">
    <citation type="submission" date="2006-10" db="EMBL/GenBank/DDBJ databases">
        <authorList>
            <person name="Amadeo P."/>
            <person name="Zhao Q."/>
            <person name="Wortman J."/>
            <person name="Fraser-Liggett C."/>
            <person name="Carlton J."/>
        </authorList>
    </citation>
    <scope>NUCLEOTIDE SEQUENCE</scope>
    <source>
        <strain evidence="2">G3</strain>
    </source>
</reference>
<evidence type="ECO:0000313" key="3">
    <source>
        <dbReference type="Proteomes" id="UP000001542"/>
    </source>
</evidence>
<sequence>MRKKRSGGFPPYDFIFQINGYADHVTYSYNPETKRYYRTNGVLYPPEEHKEPKQKANQQPQQQLMQQQQNPRAQQEGYQNENFTAQYNQGNMPQAQHYQQSQYQQQLQQNQRAQQEGYQIDNLSVPYISTYLFQGNIEEQQLPEDEFLPPQASTPPNQQLQFNSTGERDTEEEEEEQNETTKTTQENSDNDNNRQKLFINVHDDINLFPDDEERPFWNR</sequence>
<organism evidence="2 3">
    <name type="scientific">Trichomonas vaginalis (strain ATCC PRA-98 / G3)</name>
    <dbReference type="NCBI Taxonomy" id="412133"/>
    <lineage>
        <taxon>Eukaryota</taxon>
        <taxon>Metamonada</taxon>
        <taxon>Parabasalia</taxon>
        <taxon>Trichomonadida</taxon>
        <taxon>Trichomonadidae</taxon>
        <taxon>Trichomonas</taxon>
    </lineage>
</organism>
<dbReference type="EMBL" id="DS113246">
    <property type="protein sequence ID" value="EAY16145.1"/>
    <property type="molecule type" value="Genomic_DNA"/>
</dbReference>
<name>A2DTZ8_TRIV3</name>
<feature type="region of interest" description="Disordered" evidence="1">
    <location>
        <begin position="146"/>
        <end position="196"/>
    </location>
</feature>